<sequence length="315" mass="34559">MRQQTFEAEYEPLWTALRGWLEGQPTLDPEGVPPAYRKVCHHLALARERQYTPVLVERLQQLALDLHQRIYGAGGEGLSAPVRFLWEGLPRQVRAEWRLVVFSALLFFGPCLAIFAIVRAHPSLVHLMLSPEEAARMVQMYDPKVATMGRTGASRDVLMFGFYILNNIGIDFQIFASGLLAGVGPLFFLPFNGLHGGAVMAHLTNQGLTAPFYGFVSGHSSFELLGAVLSGAGGLRMGLGLLRPGRRSRLEALREGARQGGSLLFGAALLTFIAACFEGFWSANTLVPWKVKVAVGITFWAALGLWLALVGRRRA</sequence>
<dbReference type="EMBL" id="AP027080">
    <property type="protein sequence ID" value="BDU73437.1"/>
    <property type="molecule type" value="Genomic_DNA"/>
</dbReference>
<evidence type="ECO:0000313" key="3">
    <source>
        <dbReference type="Proteomes" id="UP001238179"/>
    </source>
</evidence>
<dbReference type="Pfam" id="PF01944">
    <property type="entry name" value="SpoIIM"/>
    <property type="match status" value="1"/>
</dbReference>
<dbReference type="PANTHER" id="PTHR35337">
    <property type="entry name" value="SLR1478 PROTEIN"/>
    <property type="match status" value="1"/>
</dbReference>
<dbReference type="InterPro" id="IPR002798">
    <property type="entry name" value="SpoIIM-like"/>
</dbReference>
<name>A0AA48GL83_9BACT</name>
<keyword evidence="1" id="KW-1133">Transmembrane helix</keyword>
<gene>
    <name evidence="2" type="ORF">METEAL_26110</name>
</gene>
<keyword evidence="3" id="KW-1185">Reference proteome</keyword>
<organism evidence="2 3">
    <name type="scientific">Mesoterricola silvestris</name>
    <dbReference type="NCBI Taxonomy" id="2927979"/>
    <lineage>
        <taxon>Bacteria</taxon>
        <taxon>Pseudomonadati</taxon>
        <taxon>Acidobacteriota</taxon>
        <taxon>Holophagae</taxon>
        <taxon>Holophagales</taxon>
        <taxon>Holophagaceae</taxon>
        <taxon>Mesoterricola</taxon>
    </lineage>
</organism>
<proteinExistence type="predicted"/>
<reference evidence="3" key="1">
    <citation type="journal article" date="2023" name="Int. J. Syst. Evol. Microbiol.">
        <title>Mesoterricola silvestris gen. nov., sp. nov., Mesoterricola sediminis sp. nov., Geothrix oryzae sp. nov., Geothrix edaphica sp. nov., Geothrix rubra sp. nov., and Geothrix limicola sp. nov., six novel members of Acidobacteriota isolated from soils.</title>
        <authorList>
            <person name="Itoh H."/>
            <person name="Sugisawa Y."/>
            <person name="Mise K."/>
            <person name="Xu Z."/>
            <person name="Kuniyasu M."/>
            <person name="Ushijima N."/>
            <person name="Kawano K."/>
            <person name="Kobayashi E."/>
            <person name="Shiratori Y."/>
            <person name="Masuda Y."/>
            <person name="Senoo K."/>
        </authorList>
    </citation>
    <scope>NUCLEOTIDE SEQUENCE [LARGE SCALE GENOMIC DNA]</scope>
    <source>
        <strain evidence="3">W79</strain>
    </source>
</reference>
<feature type="transmembrane region" description="Helical" evidence="1">
    <location>
        <begin position="293"/>
        <end position="311"/>
    </location>
</feature>
<dbReference type="Proteomes" id="UP001238179">
    <property type="component" value="Chromosome"/>
</dbReference>
<dbReference type="KEGG" id="msil:METEAL_26110"/>
<keyword evidence="1" id="KW-0472">Membrane</keyword>
<feature type="transmembrane region" description="Helical" evidence="1">
    <location>
        <begin position="99"/>
        <end position="118"/>
    </location>
</feature>
<accession>A0AA48GL83</accession>
<evidence type="ECO:0000256" key="1">
    <source>
        <dbReference type="SAM" id="Phobius"/>
    </source>
</evidence>
<feature type="transmembrane region" description="Helical" evidence="1">
    <location>
        <begin position="263"/>
        <end position="281"/>
    </location>
</feature>
<evidence type="ECO:0000313" key="2">
    <source>
        <dbReference type="EMBL" id="BDU73437.1"/>
    </source>
</evidence>
<dbReference type="AlphaFoldDB" id="A0AA48GL83"/>
<protein>
    <submittedName>
        <fullName evidence="2">Membrane protein</fullName>
    </submittedName>
</protein>
<dbReference type="RefSeq" id="WP_316412105.1">
    <property type="nucleotide sequence ID" value="NZ_AP027080.1"/>
</dbReference>
<dbReference type="PANTHER" id="PTHR35337:SF1">
    <property type="entry name" value="SLR1478 PROTEIN"/>
    <property type="match status" value="1"/>
</dbReference>
<keyword evidence="1" id="KW-0812">Transmembrane</keyword>